<dbReference type="GO" id="GO:0046872">
    <property type="term" value="F:metal ion binding"/>
    <property type="evidence" value="ECO:0007669"/>
    <property type="project" value="UniProtKB-KW"/>
</dbReference>
<dbReference type="NCBIfam" id="NF005914">
    <property type="entry name" value="PRK07907.1"/>
    <property type="match status" value="1"/>
</dbReference>
<keyword evidence="1" id="KW-0645">Protease</keyword>
<protein>
    <recommendedName>
        <fullName evidence="4">Peptidase M20 dimerisation domain-containing protein</fullName>
    </recommendedName>
</protein>
<dbReference type="NCBIfam" id="NF006579">
    <property type="entry name" value="PRK09104.1"/>
    <property type="match status" value="1"/>
</dbReference>
<evidence type="ECO:0000256" key="2">
    <source>
        <dbReference type="ARBA" id="ARBA00022723"/>
    </source>
</evidence>
<keyword evidence="2" id="KW-0479">Metal-binding</keyword>
<evidence type="ECO:0000256" key="1">
    <source>
        <dbReference type="ARBA" id="ARBA00022670"/>
    </source>
</evidence>
<feature type="domain" description="Peptidase M20 dimerisation" evidence="4">
    <location>
        <begin position="195"/>
        <end position="352"/>
    </location>
</feature>
<dbReference type="SUPFAM" id="SSF53187">
    <property type="entry name" value="Zn-dependent exopeptidases"/>
    <property type="match status" value="1"/>
</dbReference>
<dbReference type="Gene3D" id="3.30.70.360">
    <property type="match status" value="1"/>
</dbReference>
<sequence>MTEKVLQYLRDNREAQLHALHNFLSIPSVSTDSKHKEDVHQAAQFVKEYLDKIGFDKVRVQPTKGHPLVYGEWLGAGNDAPTILLYGHYDVQPADPLELWDSEPFKPEVRDGRLYARGASDDKGQVFMHLAVFEAFMKTEGTLPINVKVCIEGEEEIGSENLYDILTKRKEQFQADFAVISDSGMVASGQPTILYGLKGFTGLEFTLHGPSNDLHSGLYGGAVRNPAIAMAHLLASLKDQEEVVQVAGFYDGVEALGEEERRLIDNVPGENYQESTGIPETVSEKGYTAKEHTMARPTLEVNGLFGGYQGEGTKTIIPSAATAKITCRLVPGQDPDVIQGLLVKHLEENVPRGVKLEVKREPLSAKAYKVDPNHPLIEKAAESYTKAFGKETVYVRMGGSIPVVEWIESIYHMPIVLLGFGTPEDRLHSPNESFALDSYDKGMETLVYYWNAVRND</sequence>
<reference evidence="5" key="2">
    <citation type="submission" date="2020-09" db="EMBL/GenBank/DDBJ databases">
        <authorList>
            <person name="Sun Q."/>
            <person name="Zhou Y."/>
        </authorList>
    </citation>
    <scope>NUCLEOTIDE SEQUENCE</scope>
    <source>
        <strain evidence="5">CGMCC 1.6333</strain>
    </source>
</reference>
<evidence type="ECO:0000259" key="4">
    <source>
        <dbReference type="Pfam" id="PF07687"/>
    </source>
</evidence>
<dbReference type="EMBL" id="BMLG01000002">
    <property type="protein sequence ID" value="GGM25832.1"/>
    <property type="molecule type" value="Genomic_DNA"/>
</dbReference>
<dbReference type="RefSeq" id="WP_117153435.1">
    <property type="nucleotide sequence ID" value="NZ_BMLG01000002.1"/>
</dbReference>
<dbReference type="InterPro" id="IPR051458">
    <property type="entry name" value="Cyt/Met_Dipeptidase"/>
</dbReference>
<proteinExistence type="predicted"/>
<evidence type="ECO:0000256" key="3">
    <source>
        <dbReference type="ARBA" id="ARBA00022801"/>
    </source>
</evidence>
<keyword evidence="6" id="KW-1185">Reference proteome</keyword>
<accession>A0A917TJT5</accession>
<comment type="caution">
    <text evidence="5">The sequence shown here is derived from an EMBL/GenBank/DDBJ whole genome shotgun (WGS) entry which is preliminary data.</text>
</comment>
<dbReference type="Proteomes" id="UP000618460">
    <property type="component" value="Unassembled WGS sequence"/>
</dbReference>
<organism evidence="5 6">
    <name type="scientific">Paraliobacillus quinghaiensis</name>
    <dbReference type="NCBI Taxonomy" id="470815"/>
    <lineage>
        <taxon>Bacteria</taxon>
        <taxon>Bacillati</taxon>
        <taxon>Bacillota</taxon>
        <taxon>Bacilli</taxon>
        <taxon>Bacillales</taxon>
        <taxon>Bacillaceae</taxon>
        <taxon>Paraliobacillus</taxon>
    </lineage>
</organism>
<dbReference type="PANTHER" id="PTHR43270">
    <property type="entry name" value="BETA-ALA-HIS DIPEPTIDASE"/>
    <property type="match status" value="1"/>
</dbReference>
<evidence type="ECO:0000313" key="6">
    <source>
        <dbReference type="Proteomes" id="UP000618460"/>
    </source>
</evidence>
<dbReference type="Pfam" id="PF01546">
    <property type="entry name" value="Peptidase_M20"/>
    <property type="match status" value="1"/>
</dbReference>
<dbReference type="AlphaFoldDB" id="A0A917TJT5"/>
<dbReference type="InterPro" id="IPR011650">
    <property type="entry name" value="Peptidase_M20_dimer"/>
</dbReference>
<dbReference type="InterPro" id="IPR002933">
    <property type="entry name" value="Peptidase_M20"/>
</dbReference>
<dbReference type="GO" id="GO:0006508">
    <property type="term" value="P:proteolysis"/>
    <property type="evidence" value="ECO:0007669"/>
    <property type="project" value="UniProtKB-KW"/>
</dbReference>
<evidence type="ECO:0000313" key="5">
    <source>
        <dbReference type="EMBL" id="GGM25832.1"/>
    </source>
</evidence>
<reference evidence="5" key="1">
    <citation type="journal article" date="2014" name="Int. J. Syst. Evol. Microbiol.">
        <title>Complete genome sequence of Corynebacterium casei LMG S-19264T (=DSM 44701T), isolated from a smear-ripened cheese.</title>
        <authorList>
            <consortium name="US DOE Joint Genome Institute (JGI-PGF)"/>
            <person name="Walter F."/>
            <person name="Albersmeier A."/>
            <person name="Kalinowski J."/>
            <person name="Ruckert C."/>
        </authorList>
    </citation>
    <scope>NUCLEOTIDE SEQUENCE</scope>
    <source>
        <strain evidence="5">CGMCC 1.6333</strain>
    </source>
</reference>
<dbReference type="NCBIfam" id="NF006053">
    <property type="entry name" value="PRK08201.1"/>
    <property type="match status" value="1"/>
</dbReference>
<dbReference type="Gene3D" id="3.40.630.10">
    <property type="entry name" value="Zn peptidases"/>
    <property type="match status" value="1"/>
</dbReference>
<dbReference type="GO" id="GO:0008233">
    <property type="term" value="F:peptidase activity"/>
    <property type="evidence" value="ECO:0007669"/>
    <property type="project" value="UniProtKB-KW"/>
</dbReference>
<dbReference type="Pfam" id="PF07687">
    <property type="entry name" value="M20_dimer"/>
    <property type="match status" value="1"/>
</dbReference>
<gene>
    <name evidence="5" type="ORF">GCM10011351_09370</name>
</gene>
<dbReference type="OrthoDB" id="9761532at2"/>
<name>A0A917TJT5_9BACI</name>
<dbReference type="PANTHER" id="PTHR43270:SF12">
    <property type="entry name" value="SUCCINYL-DIAMINOPIMELATE DESUCCINYLASE"/>
    <property type="match status" value="1"/>
</dbReference>
<keyword evidence="3" id="KW-0378">Hydrolase</keyword>